<accession>A0A2Z6QDI3</accession>
<dbReference type="EMBL" id="BEXD01000532">
    <property type="protein sequence ID" value="GBB88223.1"/>
    <property type="molecule type" value="Genomic_DNA"/>
</dbReference>
<sequence length="529" mass="62169">MTCSKIFSGDLPELTYEIIKYFKNDSSTLHSCILVNRLWCRLAIPLLWENPFSMITEKYNFIEIYLCKLNGDLKSKLNEYNINDYLFPSNTLLFNYPSFLKYLCTWRITSSIERWTKNIIRTLKLENKYVLQDLDLVIKFKKLIHMSLIKIFIENGANLHTLDIEVSYYCDYDSYLDGVLELMLQNPNFFCNIRNLKLYFIDSSLSRIKSHISQIINLHRNLKKIVLGYDSFPLYQSLSLSEDYNYSNTLNTIILYYVSFKGINNLDKVFEQLNGLESVHIIYCCLNTSFIQQIINLTKPFKLKTLFLNGSSQISKLLQLLLQKYGVYLENFGFGFCRDLLFKQQLLESITRYCKNVKFLDLNIFENKNIHLVFNLIEKLNQNLYHLSINVGQIDSSSDHIESSSIILRNLGQLLPLQLDYLSLTLNINTKDFEIFLENSQNTFINKLLINNRGGHGILSCIKECVKKKQRIKNLAIIENSLEVGYENKDLFTLKDEVKKFESYDIRVQRYNNLVVCTNYDINFTRELD</sequence>
<dbReference type="STRING" id="94130.A0A2Z6QDI3"/>
<protein>
    <recommendedName>
        <fullName evidence="3">F-box domain-containing protein</fullName>
    </recommendedName>
</protein>
<evidence type="ECO:0008006" key="3">
    <source>
        <dbReference type="Google" id="ProtNLM"/>
    </source>
</evidence>
<organism evidence="1 2">
    <name type="scientific">Rhizophagus clarus</name>
    <dbReference type="NCBI Taxonomy" id="94130"/>
    <lineage>
        <taxon>Eukaryota</taxon>
        <taxon>Fungi</taxon>
        <taxon>Fungi incertae sedis</taxon>
        <taxon>Mucoromycota</taxon>
        <taxon>Glomeromycotina</taxon>
        <taxon>Glomeromycetes</taxon>
        <taxon>Glomerales</taxon>
        <taxon>Glomeraceae</taxon>
        <taxon>Rhizophagus</taxon>
    </lineage>
</organism>
<evidence type="ECO:0000313" key="1">
    <source>
        <dbReference type="EMBL" id="GBB88223.1"/>
    </source>
</evidence>
<reference evidence="1 2" key="1">
    <citation type="submission" date="2017-11" db="EMBL/GenBank/DDBJ databases">
        <title>The genome of Rhizophagus clarus HR1 reveals common genetic basis of auxotrophy among arbuscular mycorrhizal fungi.</title>
        <authorList>
            <person name="Kobayashi Y."/>
        </authorList>
    </citation>
    <scope>NUCLEOTIDE SEQUENCE [LARGE SCALE GENOMIC DNA]</scope>
    <source>
        <strain evidence="1 2">HR1</strain>
    </source>
</reference>
<gene>
    <name evidence="1" type="ORF">RclHR1_14770007</name>
</gene>
<proteinExistence type="predicted"/>
<dbReference type="AlphaFoldDB" id="A0A2Z6QDI3"/>
<dbReference type="Proteomes" id="UP000247702">
    <property type="component" value="Unassembled WGS sequence"/>
</dbReference>
<keyword evidence="2" id="KW-1185">Reference proteome</keyword>
<evidence type="ECO:0000313" key="2">
    <source>
        <dbReference type="Proteomes" id="UP000247702"/>
    </source>
</evidence>
<comment type="caution">
    <text evidence="1">The sequence shown here is derived from an EMBL/GenBank/DDBJ whole genome shotgun (WGS) entry which is preliminary data.</text>
</comment>
<name>A0A2Z6QDI3_9GLOM</name>